<keyword evidence="7" id="KW-0496">Mitochondrion</keyword>
<accession>A0A9P0EF77</accession>
<evidence type="ECO:0000256" key="7">
    <source>
        <dbReference type="ARBA" id="ARBA00023128"/>
    </source>
</evidence>
<evidence type="ECO:0000313" key="11">
    <source>
        <dbReference type="Proteomes" id="UP001152798"/>
    </source>
</evidence>
<dbReference type="Proteomes" id="UP001152798">
    <property type="component" value="Chromosome 2"/>
</dbReference>
<dbReference type="PANTHER" id="PTHR48416:SF1">
    <property type="entry name" value="CYTOCHROME C OXIDASE SUBUNIT 6C"/>
    <property type="match status" value="1"/>
</dbReference>
<dbReference type="InterPro" id="IPR034884">
    <property type="entry name" value="Cytochrome_c_oxidase_VIc/VIIs"/>
</dbReference>
<name>A0A9P0EF77_NEZVI</name>
<comment type="similarity">
    <text evidence="3">Belongs to the cytochrome c oxidase subunit 6c family.</text>
</comment>
<evidence type="ECO:0000256" key="1">
    <source>
        <dbReference type="ARBA" id="ARBA00004434"/>
    </source>
</evidence>
<dbReference type="Gene3D" id="4.10.93.10">
    <property type="entry name" value="Mitochondrial cytochrome c oxidase subunit VIc/VIIs"/>
    <property type="match status" value="1"/>
</dbReference>
<evidence type="ECO:0000256" key="4">
    <source>
        <dbReference type="ARBA" id="ARBA00022692"/>
    </source>
</evidence>
<dbReference type="InterPro" id="IPR051389">
    <property type="entry name" value="Cytochrome_c_oxidase_VIc"/>
</dbReference>
<evidence type="ECO:0000256" key="6">
    <source>
        <dbReference type="ARBA" id="ARBA00022989"/>
    </source>
</evidence>
<evidence type="ECO:0000256" key="3">
    <source>
        <dbReference type="ARBA" id="ARBA00007204"/>
    </source>
</evidence>
<dbReference type="PANTHER" id="PTHR48416">
    <property type="entry name" value="CYTOCHROME C OXIDASE SUBUNIT 6C"/>
    <property type="match status" value="1"/>
</dbReference>
<gene>
    <name evidence="10" type="ORF">NEZAVI_LOCUS3465</name>
</gene>
<keyword evidence="11" id="KW-1185">Reference proteome</keyword>
<evidence type="ECO:0000313" key="10">
    <source>
        <dbReference type="EMBL" id="CAH1392691.1"/>
    </source>
</evidence>
<dbReference type="InterPro" id="IPR037169">
    <property type="entry name" value="Cytochrome_c_oxidase_VIc_sf"/>
</dbReference>
<evidence type="ECO:0000256" key="9">
    <source>
        <dbReference type="SAM" id="Phobius"/>
    </source>
</evidence>
<dbReference type="SUPFAM" id="SSF81415">
    <property type="entry name" value="Mitochondrial cytochrome c oxidase subunit VIc"/>
    <property type="match status" value="1"/>
</dbReference>
<dbReference type="AlphaFoldDB" id="A0A9P0EF77"/>
<dbReference type="Pfam" id="PF02937">
    <property type="entry name" value="COX6C"/>
    <property type="match status" value="1"/>
</dbReference>
<evidence type="ECO:0000256" key="8">
    <source>
        <dbReference type="ARBA" id="ARBA00023136"/>
    </source>
</evidence>
<keyword evidence="4 9" id="KW-0812">Transmembrane</keyword>
<feature type="transmembrane region" description="Helical" evidence="9">
    <location>
        <begin position="21"/>
        <end position="43"/>
    </location>
</feature>
<evidence type="ECO:0000256" key="5">
    <source>
        <dbReference type="ARBA" id="ARBA00022792"/>
    </source>
</evidence>
<evidence type="ECO:0008006" key="12">
    <source>
        <dbReference type="Google" id="ProtNLM"/>
    </source>
</evidence>
<organism evidence="10 11">
    <name type="scientific">Nezara viridula</name>
    <name type="common">Southern green stink bug</name>
    <name type="synonym">Cimex viridulus</name>
    <dbReference type="NCBI Taxonomy" id="85310"/>
    <lineage>
        <taxon>Eukaryota</taxon>
        <taxon>Metazoa</taxon>
        <taxon>Ecdysozoa</taxon>
        <taxon>Arthropoda</taxon>
        <taxon>Hexapoda</taxon>
        <taxon>Insecta</taxon>
        <taxon>Pterygota</taxon>
        <taxon>Neoptera</taxon>
        <taxon>Paraneoptera</taxon>
        <taxon>Hemiptera</taxon>
        <taxon>Heteroptera</taxon>
        <taxon>Panheteroptera</taxon>
        <taxon>Pentatomomorpha</taxon>
        <taxon>Pentatomoidea</taxon>
        <taxon>Pentatomidae</taxon>
        <taxon>Pentatominae</taxon>
        <taxon>Nezara</taxon>
    </lineage>
</organism>
<sequence length="79" mass="8952">MADIPAKLSKPQMRRLLQSQIKTNLFVAIGLGIVTGVAVKYLVCEPRKQRYAAFYRNYNPETAFYDMVKAGADFQSYEG</sequence>
<keyword evidence="5" id="KW-0999">Mitochondrion inner membrane</keyword>
<comment type="pathway">
    <text evidence="2">Energy metabolism; oxidative phosphorylation.</text>
</comment>
<dbReference type="GO" id="GO:0005743">
    <property type="term" value="C:mitochondrial inner membrane"/>
    <property type="evidence" value="ECO:0007669"/>
    <property type="project" value="UniProtKB-SubCell"/>
</dbReference>
<dbReference type="EMBL" id="OV725078">
    <property type="protein sequence ID" value="CAH1392691.1"/>
    <property type="molecule type" value="Genomic_DNA"/>
</dbReference>
<reference evidence="10" key="1">
    <citation type="submission" date="2022-01" db="EMBL/GenBank/DDBJ databases">
        <authorList>
            <person name="King R."/>
        </authorList>
    </citation>
    <scope>NUCLEOTIDE SEQUENCE</scope>
</reference>
<evidence type="ECO:0000256" key="2">
    <source>
        <dbReference type="ARBA" id="ARBA00004673"/>
    </source>
</evidence>
<comment type="subcellular location">
    <subcellularLocation>
        <location evidence="1">Mitochondrion inner membrane</location>
        <topology evidence="1">Single-pass membrane protein</topology>
    </subcellularLocation>
</comment>
<dbReference type="OrthoDB" id="10051322at2759"/>
<proteinExistence type="inferred from homology"/>
<keyword evidence="8 9" id="KW-0472">Membrane</keyword>
<keyword evidence="6 9" id="KW-1133">Transmembrane helix</keyword>
<protein>
    <recommendedName>
        <fullName evidence="12">Mitochondrial cytochrome c oxidase subunit VIc/VIIs domain-containing protein</fullName>
    </recommendedName>
</protein>